<dbReference type="SUPFAM" id="SSF52833">
    <property type="entry name" value="Thioredoxin-like"/>
    <property type="match status" value="1"/>
</dbReference>
<dbReference type="GO" id="GO:0046872">
    <property type="term" value="F:metal ion binding"/>
    <property type="evidence" value="ECO:0007669"/>
    <property type="project" value="UniProtKB-KW"/>
</dbReference>
<name>A0A401HA88_AERPX</name>
<dbReference type="Gene3D" id="3.40.30.10">
    <property type="entry name" value="Glutaredoxin"/>
    <property type="match status" value="1"/>
</dbReference>
<evidence type="ECO:0000313" key="5">
    <source>
        <dbReference type="EMBL" id="GBF09262.1"/>
    </source>
</evidence>
<keyword evidence="4" id="KW-0812">Transmembrane</keyword>
<keyword evidence="2" id="KW-0186">Copper</keyword>
<dbReference type="InterPro" id="IPR036249">
    <property type="entry name" value="Thioredoxin-like_sf"/>
</dbReference>
<feature type="binding site" evidence="2">
    <location>
        <position position="189"/>
    </location>
    <ligand>
        <name>Cu cation</name>
        <dbReference type="ChEBI" id="CHEBI:23378"/>
    </ligand>
</feature>
<evidence type="ECO:0000256" key="3">
    <source>
        <dbReference type="PIRSR" id="PIRSR603782-2"/>
    </source>
</evidence>
<dbReference type="Proteomes" id="UP000291213">
    <property type="component" value="Unassembled WGS sequence"/>
</dbReference>
<keyword evidence="4" id="KW-1133">Transmembrane helix</keyword>
<evidence type="ECO:0000313" key="6">
    <source>
        <dbReference type="Proteomes" id="UP000291213"/>
    </source>
</evidence>
<feature type="transmembrane region" description="Helical" evidence="4">
    <location>
        <begin position="21"/>
        <end position="42"/>
    </location>
</feature>
<protein>
    <submittedName>
        <fullName evidence="5">Putative SCO1 protein</fullName>
    </submittedName>
</protein>
<feature type="binding site" evidence="2">
    <location>
        <position position="96"/>
    </location>
    <ligand>
        <name>Cu cation</name>
        <dbReference type="ChEBI" id="CHEBI:23378"/>
    </ligand>
</feature>
<gene>
    <name evidence="5" type="ORF">apy_09870</name>
</gene>
<dbReference type="CDD" id="cd02968">
    <property type="entry name" value="SCO"/>
    <property type="match status" value="1"/>
</dbReference>
<evidence type="ECO:0000256" key="2">
    <source>
        <dbReference type="PIRSR" id="PIRSR603782-1"/>
    </source>
</evidence>
<comment type="caution">
    <text evidence="5">The sequence shown here is derived from an EMBL/GenBank/DDBJ whole genome shotgun (WGS) entry which is preliminary data.</text>
</comment>
<keyword evidence="4" id="KW-0472">Membrane</keyword>
<dbReference type="InterPro" id="IPR003782">
    <property type="entry name" value="SCO1/SenC"/>
</dbReference>
<dbReference type="EMBL" id="BDMD01000051">
    <property type="protein sequence ID" value="GBF09262.1"/>
    <property type="molecule type" value="Genomic_DNA"/>
</dbReference>
<keyword evidence="2" id="KW-0479">Metal-binding</keyword>
<evidence type="ECO:0000256" key="1">
    <source>
        <dbReference type="ARBA" id="ARBA00010996"/>
    </source>
</evidence>
<feature type="disulfide bond" description="Redox-active" evidence="3">
    <location>
        <begin position="96"/>
        <end position="100"/>
    </location>
</feature>
<reference evidence="5 6" key="1">
    <citation type="submission" date="2017-02" db="EMBL/GenBank/DDBJ databases">
        <title>isolation and characterization of a novel temperate virus Aeropyrum globular virus 1 infecting hyperthermophilic archaeon Aeropyrum.</title>
        <authorList>
            <person name="Yumiya M."/>
            <person name="Yoshida T."/>
            <person name="Sako Y."/>
        </authorList>
    </citation>
    <scope>NUCLEOTIDE SEQUENCE [LARGE SCALE GENOMIC DNA]</scope>
    <source>
        <strain evidence="5 6">YK1-12-2013</strain>
    </source>
</reference>
<comment type="similarity">
    <text evidence="1">Belongs to the SCO1/2 family.</text>
</comment>
<dbReference type="Pfam" id="PF02630">
    <property type="entry name" value="SCO1-SenC"/>
    <property type="match status" value="1"/>
</dbReference>
<accession>A0A401HA88</accession>
<feature type="binding site" evidence="2">
    <location>
        <position position="100"/>
    </location>
    <ligand>
        <name>Cu cation</name>
        <dbReference type="ChEBI" id="CHEBI:23378"/>
    </ligand>
</feature>
<evidence type="ECO:0000256" key="4">
    <source>
        <dbReference type="SAM" id="Phobius"/>
    </source>
</evidence>
<keyword evidence="3" id="KW-1015">Disulfide bond</keyword>
<sequence>MTPLGSGELGSILEAIGPFKWAVLVSLLAVVSGLSIGLYTAVTGLYPKADVAGGEYATVYSVGQRLFPITIPSTQGAVSVPIEGKVNIIVPQYVRCPDICHYETLIMKSLMIKLFQEDSLDDVVFVTVEVDPWRGSLEEAGMYIKESTASLDFTPPWIWVGGDMESLETLYKQLGLSVQLDSSTGLIVHTAGFYIVDRNGVLLYYVKVEDEGWKNPGKVADVLEYVVNDALSK</sequence>
<dbReference type="AlphaFoldDB" id="A0A401HA88"/>
<proteinExistence type="inferred from homology"/>
<organism evidence="5 6">
    <name type="scientific">Aeropyrum pernix</name>
    <dbReference type="NCBI Taxonomy" id="56636"/>
    <lineage>
        <taxon>Archaea</taxon>
        <taxon>Thermoproteota</taxon>
        <taxon>Thermoprotei</taxon>
        <taxon>Desulfurococcales</taxon>
        <taxon>Desulfurococcaceae</taxon>
        <taxon>Aeropyrum</taxon>
    </lineage>
</organism>